<organism evidence="2 3">
    <name type="scientific">Amphiplicatus metriothermophilus</name>
    <dbReference type="NCBI Taxonomy" id="1519374"/>
    <lineage>
        <taxon>Bacteria</taxon>
        <taxon>Pseudomonadati</taxon>
        <taxon>Pseudomonadota</taxon>
        <taxon>Alphaproteobacteria</taxon>
        <taxon>Parvularculales</taxon>
        <taxon>Parvularculaceae</taxon>
        <taxon>Amphiplicatus</taxon>
    </lineage>
</organism>
<evidence type="ECO:0000313" key="3">
    <source>
        <dbReference type="Proteomes" id="UP000198346"/>
    </source>
</evidence>
<feature type="region of interest" description="Disordered" evidence="1">
    <location>
        <begin position="1"/>
        <end position="27"/>
    </location>
</feature>
<keyword evidence="3" id="KW-1185">Reference proteome</keyword>
<dbReference type="Proteomes" id="UP000198346">
    <property type="component" value="Unassembled WGS sequence"/>
</dbReference>
<protein>
    <submittedName>
        <fullName evidence="2">Uncharacterized protein</fullName>
    </submittedName>
</protein>
<gene>
    <name evidence="2" type="ORF">SAMN06297382_0213</name>
</gene>
<dbReference type="AlphaFoldDB" id="A0A239PJI9"/>
<evidence type="ECO:0000256" key="1">
    <source>
        <dbReference type="SAM" id="MobiDB-lite"/>
    </source>
</evidence>
<feature type="region of interest" description="Disordered" evidence="1">
    <location>
        <begin position="55"/>
        <end position="80"/>
    </location>
</feature>
<name>A0A239PJI9_9PROT</name>
<feature type="compositionally biased region" description="Low complexity" evidence="1">
    <location>
        <begin position="59"/>
        <end position="80"/>
    </location>
</feature>
<accession>A0A239PJI9</accession>
<dbReference type="EMBL" id="FZQA01000001">
    <property type="protein sequence ID" value="SNT67720.1"/>
    <property type="molecule type" value="Genomic_DNA"/>
</dbReference>
<reference evidence="2 3" key="1">
    <citation type="submission" date="2017-07" db="EMBL/GenBank/DDBJ databases">
        <authorList>
            <person name="Sun Z.S."/>
            <person name="Albrecht U."/>
            <person name="Echele G."/>
            <person name="Lee C.C."/>
        </authorList>
    </citation>
    <scope>NUCLEOTIDE SEQUENCE [LARGE SCALE GENOMIC DNA]</scope>
    <source>
        <strain evidence="2 3">CGMCC 1.12710</strain>
    </source>
</reference>
<evidence type="ECO:0000313" key="2">
    <source>
        <dbReference type="EMBL" id="SNT67720.1"/>
    </source>
</evidence>
<sequence>MNAYRPVGSYSSRMKRAQPARVGSCDSRKAGSFEMRLNPARGLDERDLAMVRFARSGRRGSPGARSGRAGAALPGGKEGA</sequence>
<proteinExistence type="predicted"/>